<dbReference type="InterPro" id="IPR036927">
    <property type="entry name" value="Cyt_c_oxase-like_su1_sf"/>
</dbReference>
<feature type="transmembrane region" description="Helical" evidence="7">
    <location>
        <begin position="82"/>
        <end position="102"/>
    </location>
</feature>
<dbReference type="PRINTS" id="PR01165">
    <property type="entry name" value="CYCOXIDASEI"/>
</dbReference>
<gene>
    <name evidence="9" type="ORF">ACFOEI_11530</name>
</gene>
<feature type="domain" description="Cytochrome oxidase subunit I profile" evidence="8">
    <location>
        <begin position="22"/>
        <end position="528"/>
    </location>
</feature>
<feature type="transmembrane region" description="Helical" evidence="7">
    <location>
        <begin position="387"/>
        <end position="411"/>
    </location>
</feature>
<feature type="transmembrane region" description="Helical" evidence="7">
    <location>
        <begin position="198"/>
        <end position="224"/>
    </location>
</feature>
<dbReference type="InterPro" id="IPR023616">
    <property type="entry name" value="Cyt_c_oxase-like_su1_dom"/>
</dbReference>
<evidence type="ECO:0000256" key="6">
    <source>
        <dbReference type="RuleBase" id="RU000370"/>
    </source>
</evidence>
<feature type="transmembrane region" description="Helical" evidence="7">
    <location>
        <begin position="35"/>
        <end position="53"/>
    </location>
</feature>
<dbReference type="Gene3D" id="1.20.210.10">
    <property type="entry name" value="Cytochrome c oxidase-like, subunit I domain"/>
    <property type="match status" value="1"/>
</dbReference>
<evidence type="ECO:0000313" key="9">
    <source>
        <dbReference type="EMBL" id="MFC3292696.1"/>
    </source>
</evidence>
<evidence type="ECO:0000256" key="1">
    <source>
        <dbReference type="ARBA" id="ARBA00004141"/>
    </source>
</evidence>
<sequence length="624" mass="69357">MDTTLTDRLTKIWSDSPGLHGWLSTTDHKKIGKRYLVTAFVFLLIGGVEALLMRTQLAGPNLDVLSPEAYNQIMTMHGTTMIFWYAQPILSGFGNYLVPMLIGTRDTALPRLNAFTYWTFLLSGVLLYIAPFMGMAPRGGWFNYVPFANDIYSPGLHIDFYAFALLFLTISTTASAINFIVTIFRLRAPGMSIDRMPLFLWSTGTTSFVIVFSLPALTAALVFLELERLWGLHFYDPGAAGDPLLWQQLFWFFGHPWVYIIFLPATGMISMLLPVFCRRPIVGYVWVALATVLTGLVGFGVWVHHMFATGLPQVSMGFFSGASMTISIFTTIQVFAWVATIWAGRPVIKLPMLFALGFIFLLVIGGLSGVMTAVIPFDWQVHDTYFVVAHIHFVLIGANVFPVFAAFYYWLPKITGRMMNETLGKWNFWLMFLGMMSGFFVMHITGFLGMPRRVFTYTAEAGWTLVNAITTLGAAVFALGVLVGIVNFFYSQRRGTPAGSNPWGADTLEWSIPSPPPVYGSVHIPTVASRHPLWDEHEEEADPDNRRVLADGKQVLATSSIDAIDGSIAQMPEESVLPLVTALLLLGLSLSLVFSELWWAGGFTLATLLSVAAWLWPESKEMTA</sequence>
<dbReference type="InterPro" id="IPR000883">
    <property type="entry name" value="Cyt_C_Oxase_1"/>
</dbReference>
<keyword evidence="3 6" id="KW-0812">Transmembrane</keyword>
<dbReference type="Proteomes" id="UP001595640">
    <property type="component" value="Unassembled WGS sequence"/>
</dbReference>
<organism evidence="9 10">
    <name type="scientific">Modicisalibacter luteus</name>
    <dbReference type="NCBI Taxonomy" id="453962"/>
    <lineage>
        <taxon>Bacteria</taxon>
        <taxon>Pseudomonadati</taxon>
        <taxon>Pseudomonadota</taxon>
        <taxon>Gammaproteobacteria</taxon>
        <taxon>Oceanospirillales</taxon>
        <taxon>Halomonadaceae</taxon>
        <taxon>Modicisalibacter</taxon>
    </lineage>
</organism>
<evidence type="ECO:0000256" key="5">
    <source>
        <dbReference type="ARBA" id="ARBA00023136"/>
    </source>
</evidence>
<evidence type="ECO:0000259" key="8">
    <source>
        <dbReference type="PROSITE" id="PS50855"/>
    </source>
</evidence>
<evidence type="ECO:0000256" key="3">
    <source>
        <dbReference type="ARBA" id="ARBA00022692"/>
    </source>
</evidence>
<feature type="transmembrane region" description="Helical" evidence="7">
    <location>
        <begin position="598"/>
        <end position="616"/>
    </location>
</feature>
<evidence type="ECO:0000256" key="2">
    <source>
        <dbReference type="ARBA" id="ARBA00022660"/>
    </source>
</evidence>
<feature type="transmembrane region" description="Helical" evidence="7">
    <location>
        <begin position="316"/>
        <end position="341"/>
    </location>
</feature>
<dbReference type="RefSeq" id="WP_019020682.1">
    <property type="nucleotide sequence ID" value="NZ_BMXD01000014.1"/>
</dbReference>
<feature type="transmembrane region" description="Helical" evidence="7">
    <location>
        <begin position="284"/>
        <end position="304"/>
    </location>
</feature>
<evidence type="ECO:0000256" key="4">
    <source>
        <dbReference type="ARBA" id="ARBA00022989"/>
    </source>
</evidence>
<dbReference type="PANTHER" id="PTHR10422:SF18">
    <property type="entry name" value="CYTOCHROME C OXIDASE SUBUNIT 1"/>
    <property type="match status" value="1"/>
</dbReference>
<feature type="transmembrane region" description="Helical" evidence="7">
    <location>
        <begin position="114"/>
        <end position="136"/>
    </location>
</feature>
<comment type="subcellular location">
    <subcellularLocation>
        <location evidence="1">Membrane</location>
        <topology evidence="1">Multi-pass membrane protein</topology>
    </subcellularLocation>
</comment>
<dbReference type="Pfam" id="PF00115">
    <property type="entry name" value="COX1"/>
    <property type="match status" value="1"/>
</dbReference>
<dbReference type="PANTHER" id="PTHR10422">
    <property type="entry name" value="CYTOCHROME C OXIDASE SUBUNIT 1"/>
    <property type="match status" value="1"/>
</dbReference>
<dbReference type="SUPFAM" id="SSF81442">
    <property type="entry name" value="Cytochrome c oxidase subunit I-like"/>
    <property type="match status" value="1"/>
</dbReference>
<keyword evidence="2 6" id="KW-0679">Respiratory chain</keyword>
<reference evidence="10" key="1">
    <citation type="journal article" date="2019" name="Int. J. Syst. Evol. Microbiol.">
        <title>The Global Catalogue of Microorganisms (GCM) 10K type strain sequencing project: providing services to taxonomists for standard genome sequencing and annotation.</title>
        <authorList>
            <consortium name="The Broad Institute Genomics Platform"/>
            <consortium name="The Broad Institute Genome Sequencing Center for Infectious Disease"/>
            <person name="Wu L."/>
            <person name="Ma J."/>
        </authorList>
    </citation>
    <scope>NUCLEOTIDE SEQUENCE [LARGE SCALE GENOMIC DNA]</scope>
    <source>
        <strain evidence="10">KCTC 12847</strain>
    </source>
</reference>
<feature type="transmembrane region" description="Helical" evidence="7">
    <location>
        <begin position="576"/>
        <end position="592"/>
    </location>
</feature>
<dbReference type="EMBL" id="JBHRUH010000016">
    <property type="protein sequence ID" value="MFC3292696.1"/>
    <property type="molecule type" value="Genomic_DNA"/>
</dbReference>
<evidence type="ECO:0000313" key="10">
    <source>
        <dbReference type="Proteomes" id="UP001595640"/>
    </source>
</evidence>
<keyword evidence="6" id="KW-0813">Transport</keyword>
<keyword evidence="6" id="KW-0479">Metal-binding</keyword>
<keyword evidence="6" id="KW-0249">Electron transport</keyword>
<keyword evidence="4 7" id="KW-1133">Transmembrane helix</keyword>
<keyword evidence="6" id="KW-0408">Iron</keyword>
<comment type="caution">
    <text evidence="9">The sequence shown here is derived from an EMBL/GenBank/DDBJ whole genome shotgun (WGS) entry which is preliminary data.</text>
</comment>
<proteinExistence type="inferred from homology"/>
<evidence type="ECO:0000256" key="7">
    <source>
        <dbReference type="SAM" id="Phobius"/>
    </source>
</evidence>
<feature type="transmembrane region" description="Helical" evidence="7">
    <location>
        <begin position="465"/>
        <end position="490"/>
    </location>
</feature>
<keyword evidence="10" id="KW-1185">Reference proteome</keyword>
<feature type="transmembrane region" description="Helical" evidence="7">
    <location>
        <begin position="353"/>
        <end position="375"/>
    </location>
</feature>
<dbReference type="PROSITE" id="PS00077">
    <property type="entry name" value="COX1_CUB"/>
    <property type="match status" value="1"/>
</dbReference>
<keyword evidence="6" id="KW-0349">Heme</keyword>
<accession>A0ABV7M1F4</accession>
<dbReference type="InterPro" id="IPR023615">
    <property type="entry name" value="Cyt_c_Oxase_su1_BS"/>
</dbReference>
<dbReference type="PROSITE" id="PS50855">
    <property type="entry name" value="COX1"/>
    <property type="match status" value="1"/>
</dbReference>
<protein>
    <submittedName>
        <fullName evidence="9">Cbb3-type cytochrome c oxidase subunit I</fullName>
    </submittedName>
</protein>
<feature type="transmembrane region" description="Helical" evidence="7">
    <location>
        <begin position="423"/>
        <end position="445"/>
    </location>
</feature>
<name>A0ABV7M1F4_9GAMM</name>
<feature type="transmembrane region" description="Helical" evidence="7">
    <location>
        <begin position="160"/>
        <end position="186"/>
    </location>
</feature>
<comment type="similarity">
    <text evidence="6">Belongs to the heme-copper respiratory oxidase family.</text>
</comment>
<keyword evidence="5 7" id="KW-0472">Membrane</keyword>
<feature type="transmembrane region" description="Helical" evidence="7">
    <location>
        <begin position="257"/>
        <end position="277"/>
    </location>
</feature>